<evidence type="ECO:0000259" key="2">
    <source>
        <dbReference type="Pfam" id="PF20148"/>
    </source>
</evidence>
<organism evidence="4 5">
    <name type="scientific">Streptomyces tremellae</name>
    <dbReference type="NCBI Taxonomy" id="1124239"/>
    <lineage>
        <taxon>Bacteria</taxon>
        <taxon>Bacillati</taxon>
        <taxon>Actinomycetota</taxon>
        <taxon>Actinomycetes</taxon>
        <taxon>Kitasatosporales</taxon>
        <taxon>Streptomycetaceae</taxon>
        <taxon>Streptomyces</taxon>
    </lineage>
</organism>
<evidence type="ECO:0000313" key="4">
    <source>
        <dbReference type="EMBL" id="GAA3733698.1"/>
    </source>
</evidence>
<dbReference type="InterPro" id="IPR049082">
    <property type="entry name" value="T7SS_signal"/>
</dbReference>
<feature type="domain" description="Putative T7SS secretion signal" evidence="3">
    <location>
        <begin position="19"/>
        <end position="258"/>
    </location>
</feature>
<reference evidence="5" key="1">
    <citation type="journal article" date="2019" name="Int. J. Syst. Evol. Microbiol.">
        <title>The Global Catalogue of Microorganisms (GCM) 10K type strain sequencing project: providing services to taxonomists for standard genome sequencing and annotation.</title>
        <authorList>
            <consortium name="The Broad Institute Genomics Platform"/>
            <consortium name="The Broad Institute Genome Sequencing Center for Infectious Disease"/>
            <person name="Wu L."/>
            <person name="Ma J."/>
        </authorList>
    </citation>
    <scope>NUCLEOTIDE SEQUENCE [LARGE SCALE GENOMIC DNA]</scope>
    <source>
        <strain evidence="5">JCM 30846</strain>
    </source>
</reference>
<proteinExistence type="predicted"/>
<dbReference type="EMBL" id="BAABEP010000021">
    <property type="protein sequence ID" value="GAA3733698.1"/>
    <property type="molecule type" value="Genomic_DNA"/>
</dbReference>
<dbReference type="PANTHER" id="PTHR32305:SF15">
    <property type="entry name" value="PROTEIN RHSA-RELATED"/>
    <property type="match status" value="1"/>
</dbReference>
<dbReference type="InterPro" id="IPR022385">
    <property type="entry name" value="Rhs_assc_core"/>
</dbReference>
<dbReference type="Pfam" id="PF05593">
    <property type="entry name" value="RHS_repeat"/>
    <property type="match status" value="9"/>
</dbReference>
<dbReference type="RefSeq" id="WP_345647585.1">
    <property type="nucleotide sequence ID" value="NZ_BAABEP010000021.1"/>
</dbReference>
<dbReference type="Pfam" id="PF03527">
    <property type="entry name" value="RHS"/>
    <property type="match status" value="1"/>
</dbReference>
<dbReference type="Gene3D" id="3.10.450.200">
    <property type="match status" value="1"/>
</dbReference>
<dbReference type="InterPro" id="IPR045351">
    <property type="entry name" value="DUF6531"/>
</dbReference>
<dbReference type="NCBIfam" id="TIGR01643">
    <property type="entry name" value="YD_repeat_2x"/>
    <property type="match status" value="11"/>
</dbReference>
<evidence type="ECO:0000259" key="1">
    <source>
        <dbReference type="Pfam" id="PF03527"/>
    </source>
</evidence>
<accession>A0ABP7FE37</accession>
<name>A0ABP7FE37_9ACTN</name>
<dbReference type="InterPro" id="IPR050708">
    <property type="entry name" value="T6SS_VgrG/RHS"/>
</dbReference>
<feature type="domain" description="RHS protein conserved region" evidence="1">
    <location>
        <begin position="1341"/>
        <end position="1372"/>
    </location>
</feature>
<evidence type="ECO:0000259" key="3">
    <source>
        <dbReference type="Pfam" id="PF21725"/>
    </source>
</evidence>
<keyword evidence="5" id="KW-1185">Reference proteome</keyword>
<dbReference type="PANTHER" id="PTHR32305">
    <property type="match status" value="1"/>
</dbReference>
<sequence length="1554" mass="169124">MGLLGDIGDGLNKGLGYGEHLIDEGRKKVGQGVGWGTDKVGDGLDRVGLHDWADDVEDWGDGVASDLGATPGEQQLGQSDQANELIHGDPGRIRASAQHLTGFHAAFDKVSSGMRKVDSSGWKGEGGDAFREKFDLHPAKWAQASAACETAAHALDSYAHTVTWAQSQAEEAIALYKKGTKASRDATDTYNRKVDAYNARIDADEDPGPRPDPFVDPGKADVKAAREKLAEARRQRNTAASEAQGKIRTALAHAPAKPPPLDRLGNDLHDGYQAANTELTHVTGGILKGTAGLVDFARGLNPTDPYNLTHPAAYLRNASMTLSGLVSTAAHPERVVQAAVDGFKKDPSEFVGRLIPELVGTKGAGLARGGLRLALADGAKEAAGQGLRKGARAAVEDGAEDVSRRAGEKVTAKDPVDVATGRMVLPATDVTLPGHLPLVFRRQFESSYRLGGWFGPAWSSTLDQRLEIDAQGVVLVGEDGLVLAYPHPAPGVPVLPHHGPAWPLDRTEGGYTVTDPESGTTRHFEDRSDDRALLAQLDDRNGNWIAFEYDTDDTPLSLAHSGGYCLRVSTAQGRVAAIHLRGAAQDGGDQELIRYGCTDGNLTEVTNSSGLATRFTYDTCGRITSWTDTNGSRFSYAYDDQDRCTHQSGAAGHLRSDFTYGAADPVTGEHTTTVTDSLGQRTHYLVNSRCQVVAETDPLGAVTRCQYDRRNRLLALTDPLGHTTSFRYDTAGNLLGVVRPDGRASTAQYNSLGLPTVLVHADGSVIRQSYDERGNRISVTDPAGQVTRFTYDETGHVVAVTDPSGCTTTFVTNAAGLPMRVTDPLGAATCYGRDAFGRTTSVTDALGATTRLEWTVEGFPARRTNPDGTSESWTYDGEGNCTSHTDALGNVVRYEYTHFDLLTARTEADGARYEFAHDSELRLTGVTNPQGLRWSYAYDAAGHLRTETDFDGRELAYCHDAAGRLASRTNALGVTVAFVRDAFGQVLHKEVAGETTTYAYDLAGNLVQAAGPDGTTVTLLRDRHGRLRSETVDGRTVSYAYDAMGRRTGRRTPAGATTTYSYDGAGRQVGMVVSGRSIDFTYDATGREQSRRLGEIVTLRQTFDIGGRLASQSVTGTGGRTIQHRTYRYRVDGNVTAVDDILSGGRRYDLDASGRVTAVRAEQWTEAYAYDAAGNQTHARWPAGHPGQEAVGPRSYTGTAIVRAGNVRYEHDALGRITLRQKTRLSRKPDTWRYEWDAEDRLAAVVTPDGTRWRYTYDPLGRRTAKLRIAADGETVVERTVFTWDSTTLCEQTTRAPELPEPVTLTWDHQGRSPLTQTERVGATHAPDLPDAEVDSRFFAIVTDLVGTPSELVDERGAIAWRARSTLWGKTAWATESTTYTPLRFPGQYYDPETALHYNYFRHYDPETGRYLTTDPLGLAPAPNPATYVDNPQSWADPLGLSPCPRGGWENKADFSSQKVMSKKFHAHAGDFLDDPGNLNKVNLQRFEGAMREHMTADDTRIYRFNYRSQGPAVGFIDPASQKMVMLHSDGRFWSAWRLGDRQFQGIIDRGFLF</sequence>
<dbReference type="InterPro" id="IPR006530">
    <property type="entry name" value="YD"/>
</dbReference>
<evidence type="ECO:0000313" key="5">
    <source>
        <dbReference type="Proteomes" id="UP001499884"/>
    </source>
</evidence>
<dbReference type="Proteomes" id="UP001499884">
    <property type="component" value="Unassembled WGS sequence"/>
</dbReference>
<protein>
    <recommendedName>
        <fullName evidence="6">Type IV secretion protein Rhs</fullName>
    </recommendedName>
</protein>
<dbReference type="Pfam" id="PF21725">
    <property type="entry name" value="T7SS_signal"/>
    <property type="match status" value="1"/>
</dbReference>
<gene>
    <name evidence="4" type="ORF">GCM10023082_33830</name>
</gene>
<evidence type="ECO:0008006" key="6">
    <source>
        <dbReference type="Google" id="ProtNLM"/>
    </source>
</evidence>
<dbReference type="InterPro" id="IPR038233">
    <property type="entry name" value="Colicin_D/E5_nuclease"/>
</dbReference>
<dbReference type="InterPro" id="IPR031325">
    <property type="entry name" value="RHS_repeat"/>
</dbReference>
<dbReference type="Pfam" id="PF20148">
    <property type="entry name" value="DUF6531"/>
    <property type="match status" value="1"/>
</dbReference>
<dbReference type="InterPro" id="IPR037178">
    <property type="entry name" value="ColicinD_C_sf"/>
</dbReference>
<dbReference type="InterPro" id="IPR001826">
    <property type="entry name" value="RHS"/>
</dbReference>
<comment type="caution">
    <text evidence="4">The sequence shown here is derived from an EMBL/GenBank/DDBJ whole genome shotgun (WGS) entry which is preliminary data.</text>
</comment>
<feature type="domain" description="DUF6531" evidence="2">
    <location>
        <begin position="414"/>
        <end position="485"/>
    </location>
</feature>
<dbReference type="Gene3D" id="2.180.10.10">
    <property type="entry name" value="RHS repeat-associated core"/>
    <property type="match status" value="3"/>
</dbReference>
<dbReference type="SUPFAM" id="SSF102824">
    <property type="entry name" value="Colicin D/E5 nuclease domain"/>
    <property type="match status" value="1"/>
</dbReference>
<dbReference type="NCBIfam" id="TIGR03696">
    <property type="entry name" value="Rhs_assc_core"/>
    <property type="match status" value="1"/>
</dbReference>